<organism evidence="2 3">
    <name type="scientific">Liquidambar formosana</name>
    <name type="common">Formosan gum</name>
    <dbReference type="NCBI Taxonomy" id="63359"/>
    <lineage>
        <taxon>Eukaryota</taxon>
        <taxon>Viridiplantae</taxon>
        <taxon>Streptophyta</taxon>
        <taxon>Embryophyta</taxon>
        <taxon>Tracheophyta</taxon>
        <taxon>Spermatophyta</taxon>
        <taxon>Magnoliopsida</taxon>
        <taxon>eudicotyledons</taxon>
        <taxon>Gunneridae</taxon>
        <taxon>Pentapetalae</taxon>
        <taxon>Saxifragales</taxon>
        <taxon>Altingiaceae</taxon>
        <taxon>Liquidambar</taxon>
    </lineage>
</organism>
<evidence type="ECO:0000313" key="3">
    <source>
        <dbReference type="Proteomes" id="UP001415857"/>
    </source>
</evidence>
<dbReference type="InterPro" id="IPR032675">
    <property type="entry name" value="LRR_dom_sf"/>
</dbReference>
<dbReference type="Pfam" id="PF00646">
    <property type="entry name" value="F-box"/>
    <property type="match status" value="1"/>
</dbReference>
<dbReference type="Proteomes" id="UP001415857">
    <property type="component" value="Unassembled WGS sequence"/>
</dbReference>
<proteinExistence type="predicted"/>
<dbReference type="InterPro" id="IPR001810">
    <property type="entry name" value="F-box_dom"/>
</dbReference>
<dbReference type="Gene3D" id="3.80.10.10">
    <property type="entry name" value="Ribonuclease Inhibitor"/>
    <property type="match status" value="1"/>
</dbReference>
<dbReference type="PANTHER" id="PTHR31639:SF312">
    <property type="entry name" value="CYCLIN-LIKE F-BOX"/>
    <property type="match status" value="1"/>
</dbReference>
<name>A0AAP0RGT6_LIQFO</name>
<dbReference type="PROSITE" id="PS50181">
    <property type="entry name" value="FBOX"/>
    <property type="match status" value="1"/>
</dbReference>
<gene>
    <name evidence="2" type="ORF">L1049_007132</name>
</gene>
<dbReference type="EMBL" id="JBBPBK010000010">
    <property type="protein sequence ID" value="KAK9277587.1"/>
    <property type="molecule type" value="Genomic_DNA"/>
</dbReference>
<evidence type="ECO:0000313" key="2">
    <source>
        <dbReference type="EMBL" id="KAK9277587.1"/>
    </source>
</evidence>
<reference evidence="2 3" key="1">
    <citation type="journal article" date="2024" name="Plant J.">
        <title>Genome sequences and population genomics reveal climatic adaptation and genomic divergence between two closely related sweetgum species.</title>
        <authorList>
            <person name="Xu W.Q."/>
            <person name="Ren C.Q."/>
            <person name="Zhang X.Y."/>
            <person name="Comes H.P."/>
            <person name="Liu X.H."/>
            <person name="Li Y.G."/>
            <person name="Kettle C.J."/>
            <person name="Jalonen R."/>
            <person name="Gaisberger H."/>
            <person name="Ma Y.Z."/>
            <person name="Qiu Y.X."/>
        </authorList>
    </citation>
    <scope>NUCLEOTIDE SEQUENCE [LARGE SCALE GENOMIC DNA]</scope>
    <source>
        <strain evidence="2">Hangzhou</strain>
    </source>
</reference>
<dbReference type="PANTHER" id="PTHR31639">
    <property type="entry name" value="F-BOX PROTEIN-LIKE"/>
    <property type="match status" value="1"/>
</dbReference>
<dbReference type="SUPFAM" id="SSF81383">
    <property type="entry name" value="F-box domain"/>
    <property type="match status" value="1"/>
</dbReference>
<accession>A0AAP0RGT6</accession>
<comment type="caution">
    <text evidence="2">The sequence shown here is derived from an EMBL/GenBank/DDBJ whole genome shotgun (WGS) entry which is preliminary data.</text>
</comment>
<feature type="domain" description="F-box" evidence="1">
    <location>
        <begin position="8"/>
        <end position="61"/>
    </location>
</feature>
<protein>
    <recommendedName>
        <fullName evidence="1">F-box domain-containing protein</fullName>
    </recommendedName>
</protein>
<keyword evidence="3" id="KW-1185">Reference proteome</keyword>
<sequence length="163" mass="18580">MAQGNPTSDFINDLPRNVLDCILERLPICDLVRTSILSRKWRYHWTTIPNLVFDLRFFDHIMAHDKAMNIVNRLLLLHSGPILKFVLHISSLYSENSTCSIDIDPWILFLSRNGIKELTLCNLGSISHKLPSSIFSCQGLTHLKLSMGEICTNTSIQGLSKYH</sequence>
<dbReference type="InterPro" id="IPR036047">
    <property type="entry name" value="F-box-like_dom_sf"/>
</dbReference>
<dbReference type="SMART" id="SM00256">
    <property type="entry name" value="FBOX"/>
    <property type="match status" value="1"/>
</dbReference>
<evidence type="ECO:0000259" key="1">
    <source>
        <dbReference type="PROSITE" id="PS50181"/>
    </source>
</evidence>
<dbReference type="AlphaFoldDB" id="A0AAP0RGT6"/>